<dbReference type="Proteomes" id="UP000799536">
    <property type="component" value="Unassembled WGS sequence"/>
</dbReference>
<sequence length="488" mass="53579">MAAAVASHHSALWPGRRDQPLHIPSTAHMSGFVPSYEASSRMVTSTPSSGAFQATTSHMDLSMPLFQTHSLTTSALTTSVPYQPGAFAFDTLSVNPYNMQQGFGASYPPAFSQGPSYSGSSEMHGLPTVREVRSGLPIVERAPQVKVEISSPIQPSQPFSDSTFGVSKPALNSENRESGSGIAFSTDVDTLMKAIQAKSKTQQRPQPPKVQKNQPSSSGPAADAHHLIKEEEPKGNQKPKKRYQCSMPDCRKVFSQKTHLEIHTRAHTGVKPFVCKEPSCGQRFSQLGNLKTHERRHTGERPYNCETCGKTFAQLGNVRAHKIVHKQIKPYTCKLDDCGKQFTQLGNMKSHQNKFHADTLRYLTQKFAAIREFDFVTAQDKELWEYFASMYKNSNKGIKGRGKDRRISATPVSHASSFPSAAAASNRGYPGTFQQHTGSGRSSPCSSLSSDEAHKASEGYDFSAPMDTGFPSQSNGYSDAVFPERRLY</sequence>
<keyword evidence="2" id="KW-0677">Repeat</keyword>
<dbReference type="OrthoDB" id="427030at2759"/>
<dbReference type="GO" id="GO:0045944">
    <property type="term" value="P:positive regulation of transcription by RNA polymerase II"/>
    <property type="evidence" value="ECO:0007669"/>
    <property type="project" value="UniProtKB-ARBA"/>
</dbReference>
<keyword evidence="1" id="KW-0479">Metal-binding</keyword>
<dbReference type="PANTHER" id="PTHR19818:SF139">
    <property type="entry name" value="PAIR-RULE PROTEIN ODD-PAIRED"/>
    <property type="match status" value="1"/>
</dbReference>
<dbReference type="Pfam" id="PF00096">
    <property type="entry name" value="zf-C2H2"/>
    <property type="match status" value="4"/>
</dbReference>
<accession>A0A9P4JQ02</accession>
<dbReference type="InterPro" id="IPR013087">
    <property type="entry name" value="Znf_C2H2_type"/>
</dbReference>
<dbReference type="PROSITE" id="PS50157">
    <property type="entry name" value="ZINC_FINGER_C2H2_2"/>
    <property type="match status" value="4"/>
</dbReference>
<evidence type="ECO:0000256" key="5">
    <source>
        <dbReference type="ARBA" id="ARBA00023125"/>
    </source>
</evidence>
<organism evidence="9 10">
    <name type="scientific">Delitschia confertaspora ATCC 74209</name>
    <dbReference type="NCBI Taxonomy" id="1513339"/>
    <lineage>
        <taxon>Eukaryota</taxon>
        <taxon>Fungi</taxon>
        <taxon>Dikarya</taxon>
        <taxon>Ascomycota</taxon>
        <taxon>Pezizomycotina</taxon>
        <taxon>Dothideomycetes</taxon>
        <taxon>Pleosporomycetidae</taxon>
        <taxon>Pleosporales</taxon>
        <taxon>Delitschiaceae</taxon>
        <taxon>Delitschia</taxon>
    </lineage>
</organism>
<feature type="compositionally biased region" description="Low complexity" evidence="7">
    <location>
        <begin position="413"/>
        <end position="425"/>
    </location>
</feature>
<keyword evidence="10" id="KW-1185">Reference proteome</keyword>
<feature type="domain" description="C2H2-type" evidence="8">
    <location>
        <begin position="303"/>
        <end position="330"/>
    </location>
</feature>
<feature type="region of interest" description="Disordered" evidence="7">
    <location>
        <begin position="150"/>
        <end position="182"/>
    </location>
</feature>
<feature type="domain" description="C2H2-type" evidence="8">
    <location>
        <begin position="243"/>
        <end position="272"/>
    </location>
</feature>
<name>A0A9P4JQ02_9PLEO</name>
<dbReference type="GO" id="GO:0000981">
    <property type="term" value="F:DNA-binding transcription factor activity, RNA polymerase II-specific"/>
    <property type="evidence" value="ECO:0007669"/>
    <property type="project" value="TreeGrafter"/>
</dbReference>
<reference evidence="9" key="1">
    <citation type="journal article" date="2020" name="Stud. Mycol.">
        <title>101 Dothideomycetes genomes: a test case for predicting lifestyles and emergence of pathogens.</title>
        <authorList>
            <person name="Haridas S."/>
            <person name="Albert R."/>
            <person name="Binder M."/>
            <person name="Bloem J."/>
            <person name="Labutti K."/>
            <person name="Salamov A."/>
            <person name="Andreopoulos B."/>
            <person name="Baker S."/>
            <person name="Barry K."/>
            <person name="Bills G."/>
            <person name="Bluhm B."/>
            <person name="Cannon C."/>
            <person name="Castanera R."/>
            <person name="Culley D."/>
            <person name="Daum C."/>
            <person name="Ezra D."/>
            <person name="Gonzalez J."/>
            <person name="Henrissat B."/>
            <person name="Kuo A."/>
            <person name="Liang C."/>
            <person name="Lipzen A."/>
            <person name="Lutzoni F."/>
            <person name="Magnuson J."/>
            <person name="Mondo S."/>
            <person name="Nolan M."/>
            <person name="Ohm R."/>
            <person name="Pangilinan J."/>
            <person name="Park H.-J."/>
            <person name="Ramirez L."/>
            <person name="Alfaro M."/>
            <person name="Sun H."/>
            <person name="Tritt A."/>
            <person name="Yoshinaga Y."/>
            <person name="Zwiers L.-H."/>
            <person name="Turgeon B."/>
            <person name="Goodwin S."/>
            <person name="Spatafora J."/>
            <person name="Crous P."/>
            <person name="Grigoriev I."/>
        </authorList>
    </citation>
    <scope>NUCLEOTIDE SEQUENCE</scope>
    <source>
        <strain evidence="9">ATCC 74209</strain>
    </source>
</reference>
<dbReference type="FunFam" id="3.30.160.60:FF:002343">
    <property type="entry name" value="Zinc finger protein 33A"/>
    <property type="match status" value="1"/>
</dbReference>
<feature type="domain" description="C2H2-type" evidence="8">
    <location>
        <begin position="331"/>
        <end position="357"/>
    </location>
</feature>
<dbReference type="InterPro" id="IPR050329">
    <property type="entry name" value="GLI_C2H2-zinc-finger"/>
</dbReference>
<dbReference type="GO" id="GO:0000978">
    <property type="term" value="F:RNA polymerase II cis-regulatory region sequence-specific DNA binding"/>
    <property type="evidence" value="ECO:0007669"/>
    <property type="project" value="TreeGrafter"/>
</dbReference>
<evidence type="ECO:0000256" key="3">
    <source>
        <dbReference type="ARBA" id="ARBA00022771"/>
    </source>
</evidence>
<evidence type="ECO:0000256" key="4">
    <source>
        <dbReference type="ARBA" id="ARBA00022833"/>
    </source>
</evidence>
<dbReference type="PROSITE" id="PS00028">
    <property type="entry name" value="ZINC_FINGER_C2H2_1"/>
    <property type="match status" value="4"/>
</dbReference>
<evidence type="ECO:0000313" key="9">
    <source>
        <dbReference type="EMBL" id="KAF2203446.1"/>
    </source>
</evidence>
<evidence type="ECO:0000256" key="1">
    <source>
        <dbReference type="ARBA" id="ARBA00022723"/>
    </source>
</evidence>
<evidence type="ECO:0000259" key="8">
    <source>
        <dbReference type="PROSITE" id="PS50157"/>
    </source>
</evidence>
<dbReference type="InterPro" id="IPR036236">
    <property type="entry name" value="Znf_C2H2_sf"/>
</dbReference>
<feature type="region of interest" description="Disordered" evidence="7">
    <location>
        <begin position="397"/>
        <end position="488"/>
    </location>
</feature>
<protein>
    <recommendedName>
        <fullName evidence="8">C2H2-type domain-containing protein</fullName>
    </recommendedName>
</protein>
<dbReference type="Gene3D" id="3.30.160.60">
    <property type="entry name" value="Classic Zinc Finger"/>
    <property type="match status" value="4"/>
</dbReference>
<feature type="region of interest" description="Disordered" evidence="7">
    <location>
        <begin position="197"/>
        <end position="244"/>
    </location>
</feature>
<evidence type="ECO:0000313" key="10">
    <source>
        <dbReference type="Proteomes" id="UP000799536"/>
    </source>
</evidence>
<evidence type="ECO:0000256" key="2">
    <source>
        <dbReference type="ARBA" id="ARBA00022737"/>
    </source>
</evidence>
<dbReference type="GO" id="GO:0008270">
    <property type="term" value="F:zinc ion binding"/>
    <property type="evidence" value="ECO:0007669"/>
    <property type="project" value="UniProtKB-KW"/>
</dbReference>
<feature type="compositionally biased region" description="Polar residues" evidence="7">
    <location>
        <begin position="159"/>
        <end position="173"/>
    </location>
</feature>
<dbReference type="FunFam" id="3.30.160.60:FF:002157">
    <property type="entry name" value="Transcription factor"/>
    <property type="match status" value="1"/>
</dbReference>
<comment type="caution">
    <text evidence="9">The sequence shown here is derived from an EMBL/GenBank/DDBJ whole genome shotgun (WGS) entry which is preliminary data.</text>
</comment>
<dbReference type="EMBL" id="ML993903">
    <property type="protein sequence ID" value="KAF2203446.1"/>
    <property type="molecule type" value="Genomic_DNA"/>
</dbReference>
<keyword evidence="4" id="KW-0862">Zinc</keyword>
<evidence type="ECO:0000256" key="7">
    <source>
        <dbReference type="SAM" id="MobiDB-lite"/>
    </source>
</evidence>
<proteinExistence type="predicted"/>
<dbReference type="SUPFAM" id="SSF57667">
    <property type="entry name" value="beta-beta-alpha zinc fingers"/>
    <property type="match status" value="2"/>
</dbReference>
<feature type="compositionally biased region" description="Basic and acidic residues" evidence="7">
    <location>
        <begin position="223"/>
        <end position="235"/>
    </location>
</feature>
<evidence type="ECO:0000256" key="6">
    <source>
        <dbReference type="PROSITE-ProRule" id="PRU00042"/>
    </source>
</evidence>
<dbReference type="GO" id="GO:0005634">
    <property type="term" value="C:nucleus"/>
    <property type="evidence" value="ECO:0007669"/>
    <property type="project" value="UniProtKB-ARBA"/>
</dbReference>
<dbReference type="AlphaFoldDB" id="A0A9P4JQ02"/>
<gene>
    <name evidence="9" type="ORF">GQ43DRAFT_438830</name>
</gene>
<feature type="compositionally biased region" description="Low complexity" evidence="7">
    <location>
        <begin position="439"/>
        <end position="450"/>
    </location>
</feature>
<feature type="domain" description="C2H2-type" evidence="8">
    <location>
        <begin position="273"/>
        <end position="302"/>
    </location>
</feature>
<keyword evidence="5" id="KW-0238">DNA-binding</keyword>
<dbReference type="PANTHER" id="PTHR19818">
    <property type="entry name" value="ZINC FINGER PROTEIN ZIC AND GLI"/>
    <property type="match status" value="1"/>
</dbReference>
<dbReference type="FunFam" id="3.30.160.60:FF:000176">
    <property type="entry name" value="zinc finger protein 70"/>
    <property type="match status" value="1"/>
</dbReference>
<dbReference type="SMART" id="SM00355">
    <property type="entry name" value="ZnF_C2H2"/>
    <property type="match status" value="4"/>
</dbReference>
<keyword evidence="3 6" id="KW-0863">Zinc-finger</keyword>